<dbReference type="AlphaFoldDB" id="A0A3S3P7U4"/>
<evidence type="ECO:0000256" key="4">
    <source>
        <dbReference type="ARBA" id="ARBA00022676"/>
    </source>
</evidence>
<evidence type="ECO:0008006" key="13">
    <source>
        <dbReference type="Google" id="ProtNLM"/>
    </source>
</evidence>
<feature type="transmembrane region" description="Helical" evidence="10">
    <location>
        <begin position="457"/>
        <end position="475"/>
    </location>
</feature>
<gene>
    <name evidence="11" type="ORF">D8Y23_02015</name>
</gene>
<feature type="transmembrane region" description="Helical" evidence="10">
    <location>
        <begin position="381"/>
        <end position="401"/>
    </location>
</feature>
<comment type="pathway">
    <text evidence="2">Glycolipid biosynthesis; glycosylphosphatidylinositol-anchor biosynthesis.</text>
</comment>
<feature type="transmembrane region" description="Helical" evidence="10">
    <location>
        <begin position="105"/>
        <end position="126"/>
    </location>
</feature>
<dbReference type="GO" id="GO:0006506">
    <property type="term" value="P:GPI anchor biosynthetic process"/>
    <property type="evidence" value="ECO:0007669"/>
    <property type="project" value="UniProtKB-UniPathway"/>
</dbReference>
<feature type="transmembrane region" description="Helical" evidence="10">
    <location>
        <begin position="274"/>
        <end position="307"/>
    </location>
</feature>
<name>A0A3S3P7U4_9MICO</name>
<dbReference type="UniPathway" id="UPA00196"/>
<evidence type="ECO:0000313" key="11">
    <source>
        <dbReference type="EMBL" id="RWR22747.1"/>
    </source>
</evidence>
<dbReference type="InterPro" id="IPR007315">
    <property type="entry name" value="PIG-V/Gpi18"/>
</dbReference>
<evidence type="ECO:0000256" key="5">
    <source>
        <dbReference type="ARBA" id="ARBA00022679"/>
    </source>
</evidence>
<reference evidence="11 12" key="1">
    <citation type="journal article" date="2018" name="Front. Microbiol.">
        <title>Novel Insights Into Bacterial Dimethylsulfoniopropionate Catabolism in the East China Sea.</title>
        <authorList>
            <person name="Liu J."/>
            <person name="Liu J."/>
            <person name="Zhang S.H."/>
            <person name="Liang J."/>
            <person name="Lin H."/>
            <person name="Song D."/>
            <person name="Yang G.P."/>
            <person name="Todd J.D."/>
            <person name="Zhang X.H."/>
        </authorList>
    </citation>
    <scope>NUCLEOTIDE SEQUENCE [LARGE SCALE GENOMIC DNA]</scope>
    <source>
        <strain evidence="11 12">ZYFD042</strain>
    </source>
</reference>
<evidence type="ECO:0000256" key="7">
    <source>
        <dbReference type="ARBA" id="ARBA00022824"/>
    </source>
</evidence>
<evidence type="ECO:0000256" key="1">
    <source>
        <dbReference type="ARBA" id="ARBA00004477"/>
    </source>
</evidence>
<keyword evidence="8 10" id="KW-1133">Transmembrane helix</keyword>
<feature type="transmembrane region" description="Helical" evidence="10">
    <location>
        <begin position="319"/>
        <end position="339"/>
    </location>
</feature>
<dbReference type="EMBL" id="RBZY01000004">
    <property type="protein sequence ID" value="RWR22747.1"/>
    <property type="molecule type" value="Genomic_DNA"/>
</dbReference>
<protein>
    <recommendedName>
        <fullName evidence="13">DUF2029 domain-containing protein</fullName>
    </recommendedName>
</protein>
<evidence type="ECO:0000256" key="6">
    <source>
        <dbReference type="ARBA" id="ARBA00022692"/>
    </source>
</evidence>
<sequence length="480" mass="53555">MKVNREDAAGASGTICPNALVRAGHRRQQPTSSLCERFRVSAPPSELVPTVRPAPTDDRVAPLRERGRRLLDSRFGQALRQYGRDVLRAPQGVEPIERGAFTRVLLLWAVARAVNFGFLWGFYSIAKSARWGFGPDSERLGTFFDYLTGWDADRYGQIAAQGYPMSLPMNVSGDILPNNWAFLPVFPSLVRAISGATGLGWQPVAVLISLAASLGATWVLFRLLRTVTKPHAAWWAVVFFSFAPMSFLFALGYSEGLFMLLVFSGMLLAIKRQYLWILPIGLIAAYTRPGVLALALALGIVFLVRFFRRRVDPFPFREWASLMATGFTMAIAGLSWNHIAQWATGTHNAYIRTELGWWLDYVGNDEFTPFTPWFRQAGTHLGVVGIILVVALIVAFAALLWSRPVRRLGLMVVAYIFSYGVYILAVFLPQQSTFRLLMPMAPILGDDRWSSTPRRRTAILVGCLVLQLVAILLLWTRGNP</sequence>
<organism evidence="11 12">
    <name type="scientific">Microbacterium enclense</name>
    <dbReference type="NCBI Taxonomy" id="993073"/>
    <lineage>
        <taxon>Bacteria</taxon>
        <taxon>Bacillati</taxon>
        <taxon>Actinomycetota</taxon>
        <taxon>Actinomycetes</taxon>
        <taxon>Micrococcales</taxon>
        <taxon>Microbacteriaceae</taxon>
        <taxon>Microbacterium</taxon>
    </lineage>
</organism>
<keyword evidence="5" id="KW-0808">Transferase</keyword>
<evidence type="ECO:0000256" key="10">
    <source>
        <dbReference type="SAM" id="Phobius"/>
    </source>
</evidence>
<evidence type="ECO:0000313" key="12">
    <source>
        <dbReference type="Proteomes" id="UP000285970"/>
    </source>
</evidence>
<dbReference type="OrthoDB" id="151635at2"/>
<evidence type="ECO:0000256" key="2">
    <source>
        <dbReference type="ARBA" id="ARBA00004687"/>
    </source>
</evidence>
<evidence type="ECO:0000256" key="9">
    <source>
        <dbReference type="ARBA" id="ARBA00023136"/>
    </source>
</evidence>
<comment type="subcellular location">
    <subcellularLocation>
        <location evidence="1">Endoplasmic reticulum membrane</location>
        <topology evidence="1">Multi-pass membrane protein</topology>
    </subcellularLocation>
</comment>
<feature type="transmembrane region" description="Helical" evidence="10">
    <location>
        <begin position="199"/>
        <end position="221"/>
    </location>
</feature>
<dbReference type="PANTHER" id="PTHR12468:SF2">
    <property type="entry name" value="GPI MANNOSYLTRANSFERASE 2"/>
    <property type="match status" value="1"/>
</dbReference>
<proteinExistence type="predicted"/>
<accession>A0A3S3P7U4</accession>
<keyword evidence="6 10" id="KW-0812">Transmembrane</keyword>
<comment type="caution">
    <text evidence="11">The sequence shown here is derived from an EMBL/GenBank/DDBJ whole genome shotgun (WGS) entry which is preliminary data.</text>
</comment>
<dbReference type="GO" id="GO:0031501">
    <property type="term" value="C:mannosyltransferase complex"/>
    <property type="evidence" value="ECO:0007669"/>
    <property type="project" value="TreeGrafter"/>
</dbReference>
<dbReference type="Proteomes" id="UP000285970">
    <property type="component" value="Unassembled WGS sequence"/>
</dbReference>
<dbReference type="GO" id="GO:0000009">
    <property type="term" value="F:alpha-1,6-mannosyltransferase activity"/>
    <property type="evidence" value="ECO:0007669"/>
    <property type="project" value="InterPro"/>
</dbReference>
<evidence type="ECO:0000256" key="8">
    <source>
        <dbReference type="ARBA" id="ARBA00022989"/>
    </source>
</evidence>
<keyword evidence="4" id="KW-0328">Glycosyltransferase</keyword>
<dbReference type="PANTHER" id="PTHR12468">
    <property type="entry name" value="GPI MANNOSYLTRANSFERASE 2"/>
    <property type="match status" value="1"/>
</dbReference>
<dbReference type="GO" id="GO:0016020">
    <property type="term" value="C:membrane"/>
    <property type="evidence" value="ECO:0007669"/>
    <property type="project" value="GOC"/>
</dbReference>
<dbReference type="GO" id="GO:0004376">
    <property type="term" value="F:GPI mannosyltransferase activity"/>
    <property type="evidence" value="ECO:0007669"/>
    <property type="project" value="InterPro"/>
</dbReference>
<evidence type="ECO:0000256" key="3">
    <source>
        <dbReference type="ARBA" id="ARBA00022502"/>
    </source>
</evidence>
<keyword evidence="9 10" id="KW-0472">Membrane</keyword>
<feature type="transmembrane region" description="Helical" evidence="10">
    <location>
        <begin position="408"/>
        <end position="428"/>
    </location>
</feature>
<keyword evidence="3" id="KW-0337">GPI-anchor biosynthesis</keyword>
<feature type="transmembrane region" description="Helical" evidence="10">
    <location>
        <begin position="233"/>
        <end position="254"/>
    </location>
</feature>
<keyword evidence="7" id="KW-0256">Endoplasmic reticulum</keyword>